<organism evidence="3 4">
    <name type="scientific">Lutibacter maritimus</name>
    <dbReference type="NCBI Taxonomy" id="593133"/>
    <lineage>
        <taxon>Bacteria</taxon>
        <taxon>Pseudomonadati</taxon>
        <taxon>Bacteroidota</taxon>
        <taxon>Flavobacteriia</taxon>
        <taxon>Flavobacteriales</taxon>
        <taxon>Flavobacteriaceae</taxon>
        <taxon>Lutibacter</taxon>
    </lineage>
</organism>
<reference evidence="4" key="1">
    <citation type="submission" date="2016-10" db="EMBL/GenBank/DDBJ databases">
        <authorList>
            <person name="Varghese N."/>
            <person name="Submissions S."/>
        </authorList>
    </citation>
    <scope>NUCLEOTIDE SEQUENCE [LARGE SCALE GENOMIC DNA]</scope>
    <source>
        <strain evidence="4">DSM 24450</strain>
    </source>
</reference>
<dbReference type="OrthoDB" id="982527at2"/>
<dbReference type="Gene3D" id="3.40.33.10">
    <property type="entry name" value="CAP"/>
    <property type="match status" value="1"/>
</dbReference>
<dbReference type="RefSeq" id="WP_090222951.1">
    <property type="nucleotide sequence ID" value="NZ_FOZP01000001.1"/>
</dbReference>
<dbReference type="EMBL" id="FOZP01000001">
    <property type="protein sequence ID" value="SFS34193.1"/>
    <property type="molecule type" value="Genomic_DNA"/>
</dbReference>
<protein>
    <submittedName>
        <fullName evidence="3">Cysteine-rich secretory protein family protein</fullName>
    </submittedName>
</protein>
<dbReference type="InterPro" id="IPR014044">
    <property type="entry name" value="CAP_dom"/>
</dbReference>
<dbReference type="AlphaFoldDB" id="A0A1I6P207"/>
<gene>
    <name evidence="3" type="ORF">SAMN04488006_0820</name>
</gene>
<dbReference type="PANTHER" id="PTHR31157:SF1">
    <property type="entry name" value="SCP DOMAIN-CONTAINING PROTEIN"/>
    <property type="match status" value="1"/>
</dbReference>
<evidence type="ECO:0000259" key="2">
    <source>
        <dbReference type="Pfam" id="PF00188"/>
    </source>
</evidence>
<accession>A0A1I6P207</accession>
<name>A0A1I6P207_9FLAO</name>
<dbReference type="PROSITE" id="PS51257">
    <property type="entry name" value="PROKAR_LIPOPROTEIN"/>
    <property type="match status" value="1"/>
</dbReference>
<dbReference type="PANTHER" id="PTHR31157">
    <property type="entry name" value="SCP DOMAIN-CONTAINING PROTEIN"/>
    <property type="match status" value="1"/>
</dbReference>
<dbReference type="CDD" id="cd05379">
    <property type="entry name" value="CAP_bacterial"/>
    <property type="match status" value="1"/>
</dbReference>
<keyword evidence="1" id="KW-0732">Signal</keyword>
<feature type="domain" description="SCP" evidence="2">
    <location>
        <begin position="51"/>
        <end position="164"/>
    </location>
</feature>
<sequence length="167" mass="19102">MNLLKSNLLLLVAVVLTMSACSNEDDGIYFDKVNQISELKVEYSEIELEILDLVNNYRSERGLNELQTLDFISTIAKTHTTYMLETGLVNHDNFPERNEKLVRTVGAKNVGENVAYGYYSAQGVFDAWIASEHHREIIENDSYTHFGISTECNTTGRNYFTQMFIKK</sequence>
<evidence type="ECO:0000313" key="3">
    <source>
        <dbReference type="EMBL" id="SFS34193.1"/>
    </source>
</evidence>
<dbReference type="SUPFAM" id="SSF55797">
    <property type="entry name" value="PR-1-like"/>
    <property type="match status" value="1"/>
</dbReference>
<feature type="chain" id="PRO_5011533453" evidence="1">
    <location>
        <begin position="21"/>
        <end position="167"/>
    </location>
</feature>
<proteinExistence type="predicted"/>
<evidence type="ECO:0000256" key="1">
    <source>
        <dbReference type="SAM" id="SignalP"/>
    </source>
</evidence>
<keyword evidence="4" id="KW-1185">Reference proteome</keyword>
<dbReference type="Pfam" id="PF00188">
    <property type="entry name" value="CAP"/>
    <property type="match status" value="1"/>
</dbReference>
<evidence type="ECO:0000313" key="4">
    <source>
        <dbReference type="Proteomes" id="UP000199312"/>
    </source>
</evidence>
<dbReference type="InterPro" id="IPR035940">
    <property type="entry name" value="CAP_sf"/>
</dbReference>
<dbReference type="Proteomes" id="UP000199312">
    <property type="component" value="Unassembled WGS sequence"/>
</dbReference>
<feature type="signal peptide" evidence="1">
    <location>
        <begin position="1"/>
        <end position="20"/>
    </location>
</feature>
<dbReference type="STRING" id="593133.SAMN04488006_0820"/>